<evidence type="ECO:0000313" key="1">
    <source>
        <dbReference type="EMBL" id="MBA6156295.1"/>
    </source>
</evidence>
<comment type="caution">
    <text evidence="1">The sequence shown here is derived from an EMBL/GenBank/DDBJ whole genome shotgun (WGS) entry which is preliminary data.</text>
</comment>
<dbReference type="NCBIfam" id="TIGR03573">
    <property type="entry name" value="WbuX"/>
    <property type="match status" value="1"/>
</dbReference>
<name>A0A839AMI6_9FLAO</name>
<keyword evidence="1" id="KW-0808">Transferase</keyword>
<accession>A0A839AMI6</accession>
<dbReference type="Gene3D" id="3.40.50.620">
    <property type="entry name" value="HUPs"/>
    <property type="match status" value="1"/>
</dbReference>
<evidence type="ECO:0000313" key="2">
    <source>
        <dbReference type="Proteomes" id="UP000563906"/>
    </source>
</evidence>
<gene>
    <name evidence="1" type="ORF">H3Z83_07185</name>
</gene>
<dbReference type="CDD" id="cd01996">
    <property type="entry name" value="AANH_WbpG-like"/>
    <property type="match status" value="1"/>
</dbReference>
<keyword evidence="2" id="KW-1185">Reference proteome</keyword>
<dbReference type="EMBL" id="JACGLS010000003">
    <property type="protein sequence ID" value="MBA6156295.1"/>
    <property type="molecule type" value="Genomic_DNA"/>
</dbReference>
<proteinExistence type="predicted"/>
<dbReference type="Proteomes" id="UP000563906">
    <property type="component" value="Unassembled WGS sequence"/>
</dbReference>
<organism evidence="1 2">
    <name type="scientific">Tenacibaculum pelagium</name>
    <dbReference type="NCBI Taxonomy" id="2759527"/>
    <lineage>
        <taxon>Bacteria</taxon>
        <taxon>Pseudomonadati</taxon>
        <taxon>Bacteroidota</taxon>
        <taxon>Flavobacteriia</taxon>
        <taxon>Flavobacteriales</taxon>
        <taxon>Flavobacteriaceae</taxon>
        <taxon>Tenacibaculum</taxon>
    </lineage>
</organism>
<dbReference type="InterPro" id="IPR014729">
    <property type="entry name" value="Rossmann-like_a/b/a_fold"/>
</dbReference>
<dbReference type="GO" id="GO:0016740">
    <property type="term" value="F:transferase activity"/>
    <property type="evidence" value="ECO:0007669"/>
    <property type="project" value="UniProtKB-KW"/>
</dbReference>
<protein>
    <submittedName>
        <fullName evidence="1">N-acetyl sugar amidotransferase</fullName>
    </submittedName>
</protein>
<dbReference type="InterPro" id="IPR020022">
    <property type="entry name" value="N-acetyl_sugar_amidoTrfase"/>
</dbReference>
<sequence>MKNMREYQICSNCVMDTTDSKIVFDKNGVCDHCNTFYTDILPKWHTDERGHKELEGIISKIKKEGKGKDFDCLMGMSGGIDSSYLLYVMVKKYGLRPLVFHVDAGWNSQIAVNNIERLVDGLGLDLYTEVINWEEIKDLQLAFFKSGVPHVDVPQDHAFFATMYKFASKHKIKYILTGGNYSTECVRNPLEWMYYQSDSIQLKDIYKKFGTGKLKDYPVSNILWHKIYLPYVRGIKLIRPLDFVPYNKDEAMQLLVDEFGYQKYPQKHFESRFTRFYEAYWLPEKFGYDTRKVQYSSLILTNQMTREEAIEALSKPGYDPETIAQDFEYIATKLGITVEELQSYMDAPNKTYKDYKSQENIYNIGAKVMRALGLEKGGKR</sequence>
<dbReference type="AlphaFoldDB" id="A0A839AMI6"/>
<reference evidence="1 2" key="1">
    <citation type="submission" date="2020-07" db="EMBL/GenBank/DDBJ databases">
        <title>Bacterium isolated from marine sediment.</title>
        <authorList>
            <person name="Shang D."/>
            <person name="Du Z.-J."/>
        </authorList>
    </citation>
    <scope>NUCLEOTIDE SEQUENCE [LARGE SCALE GENOMIC DNA]</scope>
    <source>
        <strain evidence="1 2">S7007</strain>
    </source>
</reference>
<dbReference type="SUPFAM" id="SSF52402">
    <property type="entry name" value="Adenine nucleotide alpha hydrolases-like"/>
    <property type="match status" value="1"/>
</dbReference>